<evidence type="ECO:0000313" key="2">
    <source>
        <dbReference type="EMBL" id="CUS53050.1"/>
    </source>
</evidence>
<keyword evidence="2" id="KW-0456">Lyase</keyword>
<protein>
    <submittedName>
        <fullName evidence="2">Enoyl-CoA hydratase</fullName>
        <ecNumber evidence="2">4.2.1.17</ecNumber>
    </submittedName>
</protein>
<proteinExistence type="inferred from homology"/>
<organism evidence="2">
    <name type="scientific">hydrothermal vent metagenome</name>
    <dbReference type="NCBI Taxonomy" id="652676"/>
    <lineage>
        <taxon>unclassified sequences</taxon>
        <taxon>metagenomes</taxon>
        <taxon>ecological metagenomes</taxon>
    </lineage>
</organism>
<dbReference type="GO" id="GO:0004300">
    <property type="term" value="F:enoyl-CoA hydratase activity"/>
    <property type="evidence" value="ECO:0007669"/>
    <property type="project" value="UniProtKB-EC"/>
</dbReference>
<dbReference type="PANTHER" id="PTHR43802:SF1">
    <property type="entry name" value="IP11341P-RELATED"/>
    <property type="match status" value="1"/>
</dbReference>
<name>A0A160TW65_9ZZZZ</name>
<dbReference type="PANTHER" id="PTHR43802">
    <property type="entry name" value="ENOYL-COA HYDRATASE"/>
    <property type="match status" value="1"/>
</dbReference>
<dbReference type="SUPFAM" id="SSF52096">
    <property type="entry name" value="ClpP/crotonase"/>
    <property type="match status" value="1"/>
</dbReference>
<dbReference type="CDD" id="cd06558">
    <property type="entry name" value="crotonase-like"/>
    <property type="match status" value="1"/>
</dbReference>
<accession>A0A160TW65</accession>
<dbReference type="InterPro" id="IPR001753">
    <property type="entry name" value="Enoyl-CoA_hydra/iso"/>
</dbReference>
<reference evidence="2" key="1">
    <citation type="submission" date="2015-10" db="EMBL/GenBank/DDBJ databases">
        <authorList>
            <person name="Gilbert D.G."/>
        </authorList>
    </citation>
    <scope>NUCLEOTIDE SEQUENCE</scope>
</reference>
<dbReference type="Pfam" id="PF00378">
    <property type="entry name" value="ECH_1"/>
    <property type="match status" value="1"/>
</dbReference>
<dbReference type="EMBL" id="CZRL01000094">
    <property type="protein sequence ID" value="CUS53050.1"/>
    <property type="molecule type" value="Genomic_DNA"/>
</dbReference>
<dbReference type="Gene3D" id="3.90.226.10">
    <property type="entry name" value="2-enoyl-CoA Hydratase, Chain A, domain 1"/>
    <property type="match status" value="1"/>
</dbReference>
<gene>
    <name evidence="2" type="ORF">MGWOODY_XGa2721</name>
</gene>
<dbReference type="EC" id="4.2.1.17" evidence="2"/>
<comment type="similarity">
    <text evidence="1">Belongs to the enoyl-CoA hydratase/isomerase family.</text>
</comment>
<sequence>MNTTVLYSVSEGIATITLNRPHRLNAINPELLSDFKSALDQANADDDVQTIMLCGAGRAFCAGDDLKEFSQQILDPNETRAYIQRIQDITRGLCLNNKMVVGAIHGWAVGGGLEWTANCDFVVMAQSCRFFFPEISLGVFVTGGVTRLLVEQIGLQKAREMILFGERYSASDAEKLGFSWRIVEDEDVMPIARSLAQRIAVLPRGPVKHLKQALQTSPTASLEAAMALETEATLKGFLDPLSADRVRDRLS</sequence>
<evidence type="ECO:0000256" key="1">
    <source>
        <dbReference type="ARBA" id="ARBA00005254"/>
    </source>
</evidence>
<dbReference type="AlphaFoldDB" id="A0A160TW65"/>
<dbReference type="InterPro" id="IPR029045">
    <property type="entry name" value="ClpP/crotonase-like_dom_sf"/>
</dbReference>